<sequence length="137" mass="15697">MSFKIFELTHTCNEGYDGADMLFFAYDEMQVAESILDEIKKYAKSGDENSKGYKYICILETMNPKCIGNVINKDIKKYIDNDRQFAKLITKTMTGEMLLDAMAQSNVDGDSYFQVGLHEYQLKDVVQCLIEKHHVAV</sequence>
<dbReference type="AlphaFoldDB" id="A0A6C0JT43"/>
<dbReference type="EMBL" id="MN740694">
    <property type="protein sequence ID" value="QHU07976.1"/>
    <property type="molecule type" value="Genomic_DNA"/>
</dbReference>
<accession>A0A6C0JT43</accession>
<organism evidence="1">
    <name type="scientific">viral metagenome</name>
    <dbReference type="NCBI Taxonomy" id="1070528"/>
    <lineage>
        <taxon>unclassified sequences</taxon>
        <taxon>metagenomes</taxon>
        <taxon>organismal metagenomes</taxon>
    </lineage>
</organism>
<evidence type="ECO:0000313" key="1">
    <source>
        <dbReference type="EMBL" id="QHU07976.1"/>
    </source>
</evidence>
<reference evidence="1" key="1">
    <citation type="journal article" date="2020" name="Nature">
        <title>Giant virus diversity and host interactions through global metagenomics.</title>
        <authorList>
            <person name="Schulz F."/>
            <person name="Roux S."/>
            <person name="Paez-Espino D."/>
            <person name="Jungbluth S."/>
            <person name="Walsh D.A."/>
            <person name="Denef V.J."/>
            <person name="McMahon K.D."/>
            <person name="Konstantinidis K.T."/>
            <person name="Eloe-Fadrosh E.A."/>
            <person name="Kyrpides N.C."/>
            <person name="Woyke T."/>
        </authorList>
    </citation>
    <scope>NUCLEOTIDE SEQUENCE</scope>
    <source>
        <strain evidence="1">GVMAG-S-1062768-28</strain>
    </source>
</reference>
<proteinExistence type="predicted"/>
<name>A0A6C0JT43_9ZZZZ</name>
<protein>
    <submittedName>
        <fullName evidence="1">Uncharacterized protein</fullName>
    </submittedName>
</protein>